<dbReference type="Proteomes" id="UP001589667">
    <property type="component" value="Unassembled WGS sequence"/>
</dbReference>
<evidence type="ECO:0000313" key="2">
    <source>
        <dbReference type="Proteomes" id="UP001589667"/>
    </source>
</evidence>
<organism evidence="1 2">
    <name type="scientific">Agromyces lapidis</name>
    <dbReference type="NCBI Taxonomy" id="279574"/>
    <lineage>
        <taxon>Bacteria</taxon>
        <taxon>Bacillati</taxon>
        <taxon>Actinomycetota</taxon>
        <taxon>Actinomycetes</taxon>
        <taxon>Micrococcales</taxon>
        <taxon>Microbacteriaceae</taxon>
        <taxon>Agromyces</taxon>
    </lineage>
</organism>
<sequence length="129" mass="13856">MTPEHSKQALVDLMASTRAVMGLDEAGWDAAYELEPDPCSLSNDEAGVNFVDARYWAGETDPDPAELVDKVRAHWESAGLVTDVDDRSKSGDTLIWLTGRGGPVEGMEMTIIPGQVALDGESVCVVGEY</sequence>
<evidence type="ECO:0008006" key="3">
    <source>
        <dbReference type="Google" id="ProtNLM"/>
    </source>
</evidence>
<dbReference type="RefSeq" id="WP_157423696.1">
    <property type="nucleotide sequence ID" value="NZ_BAAANI010000008.1"/>
</dbReference>
<evidence type="ECO:0000313" key="1">
    <source>
        <dbReference type="EMBL" id="MFB9640892.1"/>
    </source>
</evidence>
<gene>
    <name evidence="1" type="ORF">ACFFQV_01200</name>
</gene>
<dbReference type="EMBL" id="JBHMBL010000001">
    <property type="protein sequence ID" value="MFB9640892.1"/>
    <property type="molecule type" value="Genomic_DNA"/>
</dbReference>
<reference evidence="1 2" key="1">
    <citation type="submission" date="2024-09" db="EMBL/GenBank/DDBJ databases">
        <authorList>
            <person name="Sun Q."/>
            <person name="Mori K."/>
        </authorList>
    </citation>
    <scope>NUCLEOTIDE SEQUENCE [LARGE SCALE GENOMIC DNA]</scope>
    <source>
        <strain evidence="1 2">JCM 14321</strain>
    </source>
</reference>
<comment type="caution">
    <text evidence="1">The sequence shown here is derived from an EMBL/GenBank/DDBJ whole genome shotgun (WGS) entry which is preliminary data.</text>
</comment>
<proteinExistence type="predicted"/>
<protein>
    <recommendedName>
        <fullName evidence="3">SnoaL-like domain-containing protein</fullName>
    </recommendedName>
</protein>
<accession>A0ABV5SL36</accession>
<name>A0ABV5SL36_9MICO</name>
<keyword evidence="2" id="KW-1185">Reference proteome</keyword>